<dbReference type="Pfam" id="PF16039">
    <property type="entry name" value="DUF4791"/>
    <property type="match status" value="1"/>
</dbReference>
<organism evidence="1">
    <name type="scientific">Papilio xuthus</name>
    <name type="common">Asian swallowtail butterfly</name>
    <dbReference type="NCBI Taxonomy" id="66420"/>
    <lineage>
        <taxon>Eukaryota</taxon>
        <taxon>Metazoa</taxon>
        <taxon>Ecdysozoa</taxon>
        <taxon>Arthropoda</taxon>
        <taxon>Hexapoda</taxon>
        <taxon>Insecta</taxon>
        <taxon>Pterygota</taxon>
        <taxon>Neoptera</taxon>
        <taxon>Endopterygota</taxon>
        <taxon>Lepidoptera</taxon>
        <taxon>Glossata</taxon>
        <taxon>Ditrysia</taxon>
        <taxon>Papilionoidea</taxon>
        <taxon>Papilionidae</taxon>
        <taxon>Papilioninae</taxon>
        <taxon>Papilio</taxon>
    </lineage>
</organism>
<protein>
    <submittedName>
        <fullName evidence="1">Uncharacterized protein LOC106116235</fullName>
    </submittedName>
</protein>
<dbReference type="InterPro" id="IPR032007">
    <property type="entry name" value="DUF4791"/>
</dbReference>
<gene>
    <name evidence="1" type="primary">LOC106116235</name>
</gene>
<name>A0AAJ6Z519_PAPXU</name>
<accession>A0AAJ6Z519</accession>
<evidence type="ECO:0000313" key="1">
    <source>
        <dbReference type="RefSeq" id="XP_013165447.1"/>
    </source>
</evidence>
<reference evidence="1" key="1">
    <citation type="submission" date="2025-08" db="UniProtKB">
        <authorList>
            <consortium name="RefSeq"/>
        </authorList>
    </citation>
    <scope>IDENTIFICATION</scope>
</reference>
<dbReference type="Proteomes" id="UP000694872">
    <property type="component" value="Unplaced"/>
</dbReference>
<dbReference type="GeneID" id="106116235"/>
<dbReference type="RefSeq" id="XP_013165447.1">
    <property type="nucleotide sequence ID" value="XM_013309993.1"/>
</dbReference>
<proteinExistence type="predicted"/>
<dbReference type="KEGG" id="pxu:106116235"/>
<dbReference type="AlphaFoldDB" id="A0AAJ6Z519"/>
<sequence length="194" mass="21460">MGQEDDVHAAIAHVVLSCVAARGTTHRYNSYAHPGTHVNLFVHGVIGFLHYQSGKFNNDFSPAYVFSYKASRYLPLPCLMADLYRGNSAMCSLHLASGILPFALAITQQDNPELGNLLIACNIVSLCYYSFEHGNVWGWYTAGAAIFAYFLAPQMGHPHKVVYPLGLALMEYCAYWMFSVRIDTPPPAAPRPAR</sequence>